<dbReference type="AlphaFoldDB" id="A0A9P4K0T6"/>
<dbReference type="OrthoDB" id="5405107at2759"/>
<keyword evidence="1" id="KW-0472">Membrane</keyword>
<reference evidence="3" key="1">
    <citation type="journal article" date="2020" name="Stud. Mycol.">
        <title>101 Dothideomycetes genomes: A test case for predicting lifestyles and emergence of pathogens.</title>
        <authorList>
            <person name="Haridas S."/>
            <person name="Albert R."/>
            <person name="Binder M."/>
            <person name="Bloem J."/>
            <person name="LaButti K."/>
            <person name="Salamov A."/>
            <person name="Andreopoulos B."/>
            <person name="Baker S."/>
            <person name="Barry K."/>
            <person name="Bills G."/>
            <person name="Bluhm B."/>
            <person name="Cannon C."/>
            <person name="Castanera R."/>
            <person name="Culley D."/>
            <person name="Daum C."/>
            <person name="Ezra D."/>
            <person name="Gonzalez J."/>
            <person name="Henrissat B."/>
            <person name="Kuo A."/>
            <person name="Liang C."/>
            <person name="Lipzen A."/>
            <person name="Lutzoni F."/>
            <person name="Magnuson J."/>
            <person name="Mondo S."/>
            <person name="Nolan M."/>
            <person name="Ohm R."/>
            <person name="Pangilinan J."/>
            <person name="Park H.-J."/>
            <person name="Ramirez L."/>
            <person name="Alfaro M."/>
            <person name="Sun H."/>
            <person name="Tritt A."/>
            <person name="Yoshinaga Y."/>
            <person name="Zwiers L.-H."/>
            <person name="Turgeon B."/>
            <person name="Goodwin S."/>
            <person name="Spatafora J."/>
            <person name="Crous P."/>
            <person name="Grigoriev I."/>
        </authorList>
    </citation>
    <scope>NUCLEOTIDE SEQUENCE [LARGE SCALE GENOMIC DNA]</scope>
    <source>
        <strain evidence="3">CBS 304.66</strain>
    </source>
</reference>
<evidence type="ECO:0000256" key="1">
    <source>
        <dbReference type="SAM" id="Phobius"/>
    </source>
</evidence>
<comment type="caution">
    <text evidence="2">The sequence shown here is derived from an EMBL/GenBank/DDBJ whole genome shotgun (WGS) entry which is preliminary data.</text>
</comment>
<accession>A0A9P4K0T6</accession>
<gene>
    <name evidence="2" type="ORF">CC78DRAFT_537242</name>
</gene>
<feature type="transmembrane region" description="Helical" evidence="1">
    <location>
        <begin position="148"/>
        <end position="170"/>
    </location>
</feature>
<feature type="transmembrane region" description="Helical" evidence="1">
    <location>
        <begin position="88"/>
        <end position="107"/>
    </location>
</feature>
<keyword evidence="1" id="KW-0812">Transmembrane</keyword>
<evidence type="ECO:0000313" key="3">
    <source>
        <dbReference type="Proteomes" id="UP000800093"/>
    </source>
</evidence>
<dbReference type="Proteomes" id="UP000800093">
    <property type="component" value="Unassembled WGS sequence"/>
</dbReference>
<evidence type="ECO:0000313" key="2">
    <source>
        <dbReference type="EMBL" id="KAF2259232.1"/>
    </source>
</evidence>
<dbReference type="EMBL" id="ML986714">
    <property type="protein sequence ID" value="KAF2259232.1"/>
    <property type="molecule type" value="Genomic_DNA"/>
</dbReference>
<proteinExistence type="predicted"/>
<keyword evidence="1" id="KW-1133">Transmembrane helix</keyword>
<sequence length="175" mass="18946">MAAASIVPALLFLAPVSGYSLFLSYNIIIRLQHYESQSEKAAEWSKMAAARLHKTRTTQATGAIAISVSLFTSVALVFPFLRSICMPLALLNTLALISSRIHFGGFWNAQKQTEVPFVEKFNEAVRGSERLCNLLGLLAWGWGVAATAWWAGLGSVTSMLLVGGVAGGVWSSRWV</sequence>
<protein>
    <submittedName>
        <fullName evidence="2">Uncharacterized protein</fullName>
    </submittedName>
</protein>
<keyword evidence="3" id="KW-1185">Reference proteome</keyword>
<name>A0A9P4K0T6_9PLEO</name>
<organism evidence="2 3">
    <name type="scientific">Lojkania enalia</name>
    <dbReference type="NCBI Taxonomy" id="147567"/>
    <lineage>
        <taxon>Eukaryota</taxon>
        <taxon>Fungi</taxon>
        <taxon>Dikarya</taxon>
        <taxon>Ascomycota</taxon>
        <taxon>Pezizomycotina</taxon>
        <taxon>Dothideomycetes</taxon>
        <taxon>Pleosporomycetidae</taxon>
        <taxon>Pleosporales</taxon>
        <taxon>Pleosporales incertae sedis</taxon>
        <taxon>Lojkania</taxon>
    </lineage>
</organism>
<feature type="transmembrane region" description="Helical" evidence="1">
    <location>
        <begin position="60"/>
        <end position="81"/>
    </location>
</feature>